<reference evidence="5 6" key="1">
    <citation type="submission" date="2014-03" db="EMBL/GenBank/DDBJ databases">
        <title>Genomics of Bifidobacteria.</title>
        <authorList>
            <person name="Ventura M."/>
            <person name="Milani C."/>
            <person name="Lugli G.A."/>
        </authorList>
    </citation>
    <scope>NUCLEOTIDE SEQUENCE [LARGE SCALE GENOMIC DNA]</scope>
    <source>
        <strain evidence="5 6">LMG 10736</strain>
    </source>
</reference>
<dbReference type="InterPro" id="IPR000055">
    <property type="entry name" value="Restrct_endonuc_typeI_TRD"/>
</dbReference>
<proteinExistence type="inferred from homology"/>
<dbReference type="GO" id="GO:0003677">
    <property type="term" value="F:DNA binding"/>
    <property type="evidence" value="ECO:0007669"/>
    <property type="project" value="UniProtKB-KW"/>
</dbReference>
<sequence length="371" mass="42864">MALTKKHIGDLIEIVDERNNLGIRDFYGININKEFMPTVTRTDSLDESKYKLVTNGRFVFSGMQTGRDECIRISMYTGEKPIIVSPAYTTFEVEATDAILPMYFFMIFLSKEKDRLGWFYSDSSIRSNLDWDRFCEIELNLPPISIQQKYVDVYNAMLANQQSYERGLEDLKSAFDSILDQEKHKAQRIAVGEFLTEIDNRNDDGAVKDVEGINITKQFMPTVANTTNINLNRYKVVQKSQIAYSGMQTGRDKCIRIALQTSDKPIIVSPAYTVFEVKKDSVLPEFIMMWFSREESDRQGWFMSDSSVRSNLDLDRFYETEIPIPSIDEQKAIVDIYRAYIDRRSISNRLKERIKSMCPILIKGSLEEAEA</sequence>
<dbReference type="PANTHER" id="PTHR30408">
    <property type="entry name" value="TYPE-1 RESTRICTION ENZYME ECOKI SPECIFICITY PROTEIN"/>
    <property type="match status" value="1"/>
</dbReference>
<evidence type="ECO:0000256" key="3">
    <source>
        <dbReference type="ARBA" id="ARBA00023125"/>
    </source>
</evidence>
<evidence type="ECO:0000256" key="1">
    <source>
        <dbReference type="ARBA" id="ARBA00010923"/>
    </source>
</evidence>
<comment type="similarity">
    <text evidence="1">Belongs to the type-I restriction system S methylase family.</text>
</comment>
<evidence type="ECO:0000313" key="6">
    <source>
        <dbReference type="Proteomes" id="UP000029093"/>
    </source>
</evidence>
<dbReference type="GeneID" id="303203729"/>
<evidence type="ECO:0000259" key="4">
    <source>
        <dbReference type="Pfam" id="PF01420"/>
    </source>
</evidence>
<dbReference type="EMBL" id="JGYQ01000007">
    <property type="protein sequence ID" value="KFI48416.1"/>
    <property type="molecule type" value="Genomic_DNA"/>
</dbReference>
<dbReference type="RefSeq" id="WP_026502650.1">
    <property type="nucleotide sequence ID" value="NZ_JGYQ01000007.1"/>
</dbReference>
<feature type="domain" description="Type I restriction modification DNA specificity" evidence="4">
    <location>
        <begin position="262"/>
        <end position="355"/>
    </location>
</feature>
<keyword evidence="3" id="KW-0238">DNA-binding</keyword>
<accession>A0A086ZPG6</accession>
<keyword evidence="2" id="KW-0680">Restriction system</keyword>
<dbReference type="Proteomes" id="UP000029093">
    <property type="component" value="Unassembled WGS sequence"/>
</dbReference>
<dbReference type="Gene3D" id="3.90.220.20">
    <property type="entry name" value="DNA methylase specificity domains"/>
    <property type="match status" value="2"/>
</dbReference>
<keyword evidence="6" id="KW-1185">Reference proteome</keyword>
<dbReference type="GO" id="GO:0009307">
    <property type="term" value="P:DNA restriction-modification system"/>
    <property type="evidence" value="ECO:0007669"/>
    <property type="project" value="UniProtKB-KW"/>
</dbReference>
<dbReference type="SUPFAM" id="SSF116734">
    <property type="entry name" value="DNA methylase specificity domain"/>
    <property type="match status" value="2"/>
</dbReference>
<dbReference type="AlphaFoldDB" id="A0A086ZPG6"/>
<dbReference type="REBASE" id="384585">
    <property type="entry name" value="S.Bbo10736ORF547P"/>
</dbReference>
<evidence type="ECO:0000313" key="5">
    <source>
        <dbReference type="EMBL" id="KFI48416.1"/>
    </source>
</evidence>
<dbReference type="Pfam" id="PF01420">
    <property type="entry name" value="Methylase_S"/>
    <property type="match status" value="1"/>
</dbReference>
<dbReference type="InterPro" id="IPR052021">
    <property type="entry name" value="Type-I_RS_S_subunit"/>
</dbReference>
<dbReference type="PANTHER" id="PTHR30408:SF12">
    <property type="entry name" value="TYPE I RESTRICTION ENZYME MJAVIII SPECIFICITY SUBUNIT"/>
    <property type="match status" value="1"/>
</dbReference>
<dbReference type="OrthoDB" id="398435at2"/>
<comment type="caution">
    <text evidence="5">The sequence shown here is derived from an EMBL/GenBank/DDBJ whole genome shotgun (WGS) entry which is preliminary data.</text>
</comment>
<protein>
    <submittedName>
        <fullName evidence="5">Restriction-modification system, S subunit</fullName>
    </submittedName>
</protein>
<name>A0A086ZPG6_9BIFI</name>
<organism evidence="5 6">
    <name type="scientific">Bifidobacterium boum</name>
    <dbReference type="NCBI Taxonomy" id="78343"/>
    <lineage>
        <taxon>Bacteria</taxon>
        <taxon>Bacillati</taxon>
        <taxon>Actinomycetota</taxon>
        <taxon>Actinomycetes</taxon>
        <taxon>Bifidobacteriales</taxon>
        <taxon>Bifidobacteriaceae</taxon>
        <taxon>Bifidobacterium</taxon>
    </lineage>
</organism>
<dbReference type="InterPro" id="IPR044946">
    <property type="entry name" value="Restrct_endonuc_typeI_TRD_sf"/>
</dbReference>
<evidence type="ECO:0000256" key="2">
    <source>
        <dbReference type="ARBA" id="ARBA00022747"/>
    </source>
</evidence>
<gene>
    <name evidence="5" type="ORF">BBOU_0546</name>
</gene>